<dbReference type="CDD" id="cd01335">
    <property type="entry name" value="Radical_SAM"/>
    <property type="match status" value="1"/>
</dbReference>
<comment type="cofactor">
    <cofactor evidence="1">
        <name>[4Fe-4S] cluster</name>
        <dbReference type="ChEBI" id="CHEBI:49883"/>
    </cofactor>
</comment>
<dbReference type="Proteomes" id="UP000050430">
    <property type="component" value="Unassembled WGS sequence"/>
</dbReference>
<dbReference type="Gene3D" id="3.40.50.280">
    <property type="entry name" value="Cobalamin-binding domain"/>
    <property type="match status" value="1"/>
</dbReference>
<keyword evidence="7" id="KW-0808">Transferase</keyword>
<dbReference type="GO" id="GO:0046872">
    <property type="term" value="F:metal ion binding"/>
    <property type="evidence" value="ECO:0007669"/>
    <property type="project" value="UniProtKB-KW"/>
</dbReference>
<proteinExistence type="predicted"/>
<sequence length="497" mass="56711">MNVLLIYPEFPDTFWSFKHALQFVHKNSSNPPLGLLTIAAMSPSNWNKRLVDMNVTRLTDDDLKWADMVFISAMIIQRESTHEVVKRCKTAGKMVVAGGPLFTGEWQDFPEIDHFVLNEGEITYPQFLKDFENGTLKHIYTTTEYADIRQTPVPMWELLDMKRYDSMCIQFSRGCPFGCEFCNITAMLGHKPRLKSSAQIIAELDKLYELGWRRNVFFVDDNFIGNKKALKDDVLPALINWRKGKVGTNFITEASINLADDPELMKLMTDAGFISVFVGIETPDETSLTECHKSQNKGRSLMDSVKRLQRNGLQVMGGFIVGFDADTPSIFQRQIDFIQNSGIVTAMVGLLQAPFGTPLYERLKAEGRLNMEMSGDNADGTTNIIPKMDMHELKEGYDTILKTIYSAEGFYKRVKTFLTDYQPVSSPVHLEIQEVLALFRTIWKIGILSSDRGYYWNLVFWTLFHEPKKFPLAITFTVYGYHFKRVSELHVLEGAAA</sequence>
<dbReference type="InterPro" id="IPR051198">
    <property type="entry name" value="BchE-like"/>
</dbReference>
<name>A0A0N8GLA1_9CHLR</name>
<evidence type="ECO:0000259" key="6">
    <source>
        <dbReference type="PROSITE" id="PS51918"/>
    </source>
</evidence>
<dbReference type="Pfam" id="PF02310">
    <property type="entry name" value="B12-binding"/>
    <property type="match status" value="1"/>
</dbReference>
<dbReference type="SFLD" id="SFLDG01123">
    <property type="entry name" value="methyltransferase_(Class_B)"/>
    <property type="match status" value="1"/>
</dbReference>
<dbReference type="GO" id="GO:0008168">
    <property type="term" value="F:methyltransferase activity"/>
    <property type="evidence" value="ECO:0007669"/>
    <property type="project" value="UniProtKB-KW"/>
</dbReference>
<accession>A0A0N8GLA1</accession>
<evidence type="ECO:0000256" key="1">
    <source>
        <dbReference type="ARBA" id="ARBA00001966"/>
    </source>
</evidence>
<dbReference type="SFLD" id="SFLDG01082">
    <property type="entry name" value="B12-binding_domain_containing"/>
    <property type="match status" value="1"/>
</dbReference>
<dbReference type="GO" id="GO:0032259">
    <property type="term" value="P:methylation"/>
    <property type="evidence" value="ECO:0007669"/>
    <property type="project" value="UniProtKB-KW"/>
</dbReference>
<keyword evidence="3" id="KW-0479">Metal-binding</keyword>
<dbReference type="SFLD" id="SFLDS00029">
    <property type="entry name" value="Radical_SAM"/>
    <property type="match status" value="1"/>
</dbReference>
<keyword evidence="2" id="KW-0949">S-adenosyl-L-methionine</keyword>
<keyword evidence="7" id="KW-0489">Methyltransferase</keyword>
<organism evidence="7 8">
    <name type="scientific">Leptolinea tardivitalis</name>
    <dbReference type="NCBI Taxonomy" id="229920"/>
    <lineage>
        <taxon>Bacteria</taxon>
        <taxon>Bacillati</taxon>
        <taxon>Chloroflexota</taxon>
        <taxon>Anaerolineae</taxon>
        <taxon>Anaerolineales</taxon>
        <taxon>Anaerolineaceae</taxon>
        <taxon>Leptolinea</taxon>
    </lineage>
</organism>
<reference evidence="7 8" key="1">
    <citation type="submission" date="2015-07" db="EMBL/GenBank/DDBJ databases">
        <title>Genome sequence of Leptolinea tardivitalis DSM 16556.</title>
        <authorList>
            <person name="Hemp J."/>
            <person name="Ward L.M."/>
            <person name="Pace L.A."/>
            <person name="Fischer W.W."/>
        </authorList>
    </citation>
    <scope>NUCLEOTIDE SEQUENCE [LARGE SCALE GENOMIC DNA]</scope>
    <source>
        <strain evidence="7 8">YMTK-2</strain>
    </source>
</reference>
<evidence type="ECO:0000256" key="3">
    <source>
        <dbReference type="ARBA" id="ARBA00022723"/>
    </source>
</evidence>
<evidence type="ECO:0000313" key="7">
    <source>
        <dbReference type="EMBL" id="KPL71922.1"/>
    </source>
</evidence>
<dbReference type="EMBL" id="LGCK01000010">
    <property type="protein sequence ID" value="KPL71922.1"/>
    <property type="molecule type" value="Genomic_DNA"/>
</dbReference>
<keyword evidence="8" id="KW-1185">Reference proteome</keyword>
<dbReference type="STRING" id="229920.ADM99_11015"/>
<dbReference type="RefSeq" id="WP_062420597.1">
    <property type="nucleotide sequence ID" value="NZ_BBYA01000002.1"/>
</dbReference>
<dbReference type="InterPro" id="IPR034466">
    <property type="entry name" value="Methyltransferase_Class_B"/>
</dbReference>
<evidence type="ECO:0000256" key="4">
    <source>
        <dbReference type="ARBA" id="ARBA00023004"/>
    </source>
</evidence>
<dbReference type="InterPro" id="IPR007197">
    <property type="entry name" value="rSAM"/>
</dbReference>
<dbReference type="OrthoDB" id="9801659at2"/>
<dbReference type="InterPro" id="IPR025274">
    <property type="entry name" value="DUF4070"/>
</dbReference>
<dbReference type="AlphaFoldDB" id="A0A0N8GLA1"/>
<dbReference type="PANTHER" id="PTHR43409">
    <property type="entry name" value="ANAEROBIC MAGNESIUM-PROTOPORPHYRIN IX MONOMETHYL ESTER CYCLASE-RELATED"/>
    <property type="match status" value="1"/>
</dbReference>
<dbReference type="Pfam" id="PF04055">
    <property type="entry name" value="Radical_SAM"/>
    <property type="match status" value="1"/>
</dbReference>
<dbReference type="InterPro" id="IPR006158">
    <property type="entry name" value="Cobalamin-bd"/>
</dbReference>
<protein>
    <submittedName>
        <fullName evidence="7">Methyltransferase</fullName>
    </submittedName>
</protein>
<dbReference type="PATRIC" id="fig|229920.5.peg.2120"/>
<dbReference type="InterPro" id="IPR006638">
    <property type="entry name" value="Elp3/MiaA/NifB-like_rSAM"/>
</dbReference>
<gene>
    <name evidence="7" type="ORF">ADM99_11015</name>
</gene>
<dbReference type="InterPro" id="IPR023404">
    <property type="entry name" value="rSAM_horseshoe"/>
</dbReference>
<dbReference type="SMART" id="SM00729">
    <property type="entry name" value="Elp3"/>
    <property type="match status" value="1"/>
</dbReference>
<evidence type="ECO:0000256" key="5">
    <source>
        <dbReference type="ARBA" id="ARBA00023014"/>
    </source>
</evidence>
<comment type="caution">
    <text evidence="7">The sequence shown here is derived from an EMBL/GenBank/DDBJ whole genome shotgun (WGS) entry which is preliminary data.</text>
</comment>
<keyword evidence="4" id="KW-0408">Iron</keyword>
<dbReference type="GO" id="GO:0005829">
    <property type="term" value="C:cytosol"/>
    <property type="evidence" value="ECO:0007669"/>
    <property type="project" value="TreeGrafter"/>
</dbReference>
<dbReference type="PROSITE" id="PS51918">
    <property type="entry name" value="RADICAL_SAM"/>
    <property type="match status" value="1"/>
</dbReference>
<dbReference type="SFLD" id="SFLDF00303">
    <property type="entry name" value="hopanoid_C2-methyltransferase"/>
    <property type="match status" value="1"/>
</dbReference>
<dbReference type="GO" id="GO:0051536">
    <property type="term" value="F:iron-sulfur cluster binding"/>
    <property type="evidence" value="ECO:0007669"/>
    <property type="project" value="UniProtKB-KW"/>
</dbReference>
<feature type="domain" description="Radical SAM core" evidence="6">
    <location>
        <begin position="161"/>
        <end position="392"/>
    </location>
</feature>
<dbReference type="InterPro" id="IPR034530">
    <property type="entry name" value="HpnP-like"/>
</dbReference>
<dbReference type="Gene3D" id="3.80.30.20">
    <property type="entry name" value="tm_1862 like domain"/>
    <property type="match status" value="1"/>
</dbReference>
<evidence type="ECO:0000256" key="2">
    <source>
        <dbReference type="ARBA" id="ARBA00022691"/>
    </source>
</evidence>
<dbReference type="PANTHER" id="PTHR43409:SF3">
    <property type="entry name" value="HYPOTHETICAL METHYLTRANSFERASE"/>
    <property type="match status" value="1"/>
</dbReference>
<dbReference type="Pfam" id="PF13282">
    <property type="entry name" value="DUF4070"/>
    <property type="match status" value="1"/>
</dbReference>
<dbReference type="SUPFAM" id="SSF102114">
    <property type="entry name" value="Radical SAM enzymes"/>
    <property type="match status" value="1"/>
</dbReference>
<dbReference type="GO" id="GO:0031419">
    <property type="term" value="F:cobalamin binding"/>
    <property type="evidence" value="ECO:0007669"/>
    <property type="project" value="InterPro"/>
</dbReference>
<evidence type="ECO:0000313" key="8">
    <source>
        <dbReference type="Proteomes" id="UP000050430"/>
    </source>
</evidence>
<keyword evidence="5" id="KW-0411">Iron-sulfur</keyword>
<dbReference type="InterPro" id="IPR058240">
    <property type="entry name" value="rSAM_sf"/>
</dbReference>